<keyword evidence="6 8" id="KW-0472">Membrane</keyword>
<feature type="transmembrane region" description="Helical" evidence="8">
    <location>
        <begin position="38"/>
        <end position="58"/>
    </location>
</feature>
<dbReference type="GO" id="GO:0005351">
    <property type="term" value="F:carbohydrate:proton symporter activity"/>
    <property type="evidence" value="ECO:0007669"/>
    <property type="project" value="TreeGrafter"/>
</dbReference>
<feature type="transmembrane region" description="Helical" evidence="8">
    <location>
        <begin position="122"/>
        <end position="140"/>
    </location>
</feature>
<evidence type="ECO:0000256" key="8">
    <source>
        <dbReference type="SAM" id="Phobius"/>
    </source>
</evidence>
<evidence type="ECO:0000256" key="6">
    <source>
        <dbReference type="ARBA" id="ARBA00023136"/>
    </source>
</evidence>
<dbReference type="Proteomes" id="UP000065495">
    <property type="component" value="Chromosome 7"/>
</dbReference>
<comment type="subcellular location">
    <subcellularLocation>
        <location evidence="1">Membrane</location>
        <topology evidence="1">Multi-pass membrane protein</topology>
    </subcellularLocation>
</comment>
<sequence>MTSDKDVEYVEEVKQIDSSSKLDEKATKNLFKTLKESFNLTMALSSLLLICSSFSHGFDNQGFATIQAMDSFTEKFGEYNVRTGVYAIPPKFLSYLNSFQYIGFAFGLVCGSIVSSRFGRKICVLSMSLYALITATIAITSDSKEQILSARVLNYVFIGMEMAVIPVFQAEIVPPKTRGFFVGAFQLSLAIGGLIIHIITNSTAHIHGTSSWRIPLGLYYIFPSIIASLIMFVPESPRWLILKGKNEEAMQSLVRLRSGTILESEIPDEFESIISSVEVEKQHGSKYTELFTGTNKRRTILVILANTFQQVTGQAFSSQYGTIFIKSLHTVDPFQMSIVSSVINIVGVAIVLLFTDAFGRKKFLVVGSVIQAMALLAMGGLGTGDITTAKKKGVVATMMINGFAYCISWAPLSYVISSEIPTPRLRDKTYAVGILFNILFAFLTAFTLPYLLSKPYANLQSKVGFIYGAFTVLAIVFSYFLPECHGLSLEEIELNFVNNVPLNRFSKNPQQSKDDGELYTP</sequence>
<feature type="transmembrane region" description="Helical" evidence="8">
    <location>
        <begin position="212"/>
        <end position="233"/>
    </location>
</feature>
<dbReference type="RefSeq" id="XP_022677624.1">
    <property type="nucleotide sequence ID" value="XM_022821243.1"/>
</dbReference>
<dbReference type="PANTHER" id="PTHR48022">
    <property type="entry name" value="PLASTIDIC GLUCOSE TRANSPORTER 4"/>
    <property type="match status" value="1"/>
</dbReference>
<dbReference type="Gene3D" id="1.20.1250.20">
    <property type="entry name" value="MFS general substrate transporter like domains"/>
    <property type="match status" value="1"/>
</dbReference>
<dbReference type="InterPro" id="IPR036259">
    <property type="entry name" value="MFS_trans_sf"/>
</dbReference>
<feature type="transmembrane region" description="Helical" evidence="8">
    <location>
        <begin position="430"/>
        <end position="452"/>
    </location>
</feature>
<proteinExistence type="inferred from homology"/>
<keyword evidence="4 8" id="KW-0812">Transmembrane</keyword>
<feature type="transmembrane region" description="Helical" evidence="8">
    <location>
        <begin position="180"/>
        <end position="200"/>
    </location>
</feature>
<dbReference type="Pfam" id="PF00083">
    <property type="entry name" value="Sugar_tr"/>
    <property type="match status" value="1"/>
</dbReference>
<dbReference type="NCBIfam" id="TIGR00879">
    <property type="entry name" value="SP"/>
    <property type="match status" value="1"/>
</dbReference>
<evidence type="ECO:0000256" key="7">
    <source>
        <dbReference type="RuleBase" id="RU003346"/>
    </source>
</evidence>
<feature type="transmembrane region" description="Helical" evidence="8">
    <location>
        <begin position="393"/>
        <end position="410"/>
    </location>
</feature>
<dbReference type="InterPro" id="IPR020846">
    <property type="entry name" value="MFS_dom"/>
</dbReference>
<feature type="transmembrane region" description="Helical" evidence="8">
    <location>
        <begin position="363"/>
        <end position="381"/>
    </location>
</feature>
<protein>
    <submittedName>
        <fullName evidence="10">Hexose transporter HXT9</fullName>
    </submittedName>
</protein>
<dbReference type="SUPFAM" id="SSF103473">
    <property type="entry name" value="MFS general substrate transporter"/>
    <property type="match status" value="1"/>
</dbReference>
<name>W0TGD9_KLUMD</name>
<evidence type="ECO:0000256" key="2">
    <source>
        <dbReference type="ARBA" id="ARBA00010992"/>
    </source>
</evidence>
<evidence type="ECO:0000256" key="1">
    <source>
        <dbReference type="ARBA" id="ARBA00004141"/>
    </source>
</evidence>
<evidence type="ECO:0000313" key="11">
    <source>
        <dbReference type="Proteomes" id="UP000065495"/>
    </source>
</evidence>
<gene>
    <name evidence="10" type="primary">HXT15</name>
    <name evidence="10" type="ORF">KLMA_70003</name>
</gene>
<dbReference type="PROSITE" id="PS50850">
    <property type="entry name" value="MFS"/>
    <property type="match status" value="1"/>
</dbReference>
<evidence type="ECO:0000256" key="4">
    <source>
        <dbReference type="ARBA" id="ARBA00022692"/>
    </source>
</evidence>
<accession>W0TGD9</accession>
<dbReference type="AlphaFoldDB" id="W0TGD9"/>
<dbReference type="PANTHER" id="PTHR48022:SF10">
    <property type="entry name" value="MAJOR FACILITATOR SUPERFAMILY (MFS) PROFILE DOMAIN-CONTAINING PROTEIN"/>
    <property type="match status" value="1"/>
</dbReference>
<dbReference type="OrthoDB" id="6612291at2759"/>
<evidence type="ECO:0000256" key="5">
    <source>
        <dbReference type="ARBA" id="ARBA00022989"/>
    </source>
</evidence>
<feature type="transmembrane region" description="Helical" evidence="8">
    <location>
        <begin position="464"/>
        <end position="481"/>
    </location>
</feature>
<dbReference type="GeneID" id="34717768"/>
<comment type="similarity">
    <text evidence="2 7">Belongs to the major facilitator superfamily. Sugar transporter (TC 2.A.1.1) family.</text>
</comment>
<feature type="transmembrane region" description="Helical" evidence="8">
    <location>
        <begin position="336"/>
        <end position="357"/>
    </location>
</feature>
<feature type="transmembrane region" description="Helical" evidence="8">
    <location>
        <begin position="98"/>
        <end position="115"/>
    </location>
</feature>
<dbReference type="EMBL" id="AP012219">
    <property type="protein sequence ID" value="BAO41851.1"/>
    <property type="molecule type" value="Genomic_DNA"/>
</dbReference>
<evidence type="ECO:0000256" key="3">
    <source>
        <dbReference type="ARBA" id="ARBA00022448"/>
    </source>
</evidence>
<dbReference type="KEGG" id="kmx:KLMA_70003"/>
<dbReference type="FunFam" id="1.20.1250.20:FF:000078">
    <property type="entry name" value="MFS maltose transporter, putative"/>
    <property type="match status" value="1"/>
</dbReference>
<evidence type="ECO:0000259" key="9">
    <source>
        <dbReference type="PROSITE" id="PS50850"/>
    </source>
</evidence>
<feature type="domain" description="Major facilitator superfamily (MFS) profile" evidence="9">
    <location>
        <begin position="45"/>
        <end position="486"/>
    </location>
</feature>
<keyword evidence="3 7" id="KW-0813">Transport</keyword>
<dbReference type="InterPro" id="IPR003663">
    <property type="entry name" value="Sugar/inositol_transpt"/>
</dbReference>
<reference evidence="10 11" key="1">
    <citation type="journal article" date="2015" name="Biotechnol. Biofuels">
        <title>Genetic basis of the highly efficient yeast Kluyveromyces marxianus: complete genome sequence and transcriptome analyses.</title>
        <authorList>
            <person name="Lertwattanasakul N."/>
            <person name="Kosaka T."/>
            <person name="Hosoyama A."/>
            <person name="Suzuki Y."/>
            <person name="Rodrussamee N."/>
            <person name="Matsutani M."/>
            <person name="Murata M."/>
            <person name="Fujimoto N."/>
            <person name="Suprayogi"/>
            <person name="Tsuchikane K."/>
            <person name="Limtong S."/>
            <person name="Fujita N."/>
            <person name="Yamada M."/>
        </authorList>
    </citation>
    <scope>NUCLEOTIDE SEQUENCE [LARGE SCALE GENOMIC DNA]</scope>
    <source>
        <strain evidence="11">DMKU3-1042 / BCC 29191 / NBRC 104275</strain>
    </source>
</reference>
<dbReference type="VEuPathDB" id="FungiDB:KLMA_70003"/>
<organism evidence="10 11">
    <name type="scientific">Kluyveromyces marxianus (strain DMKU3-1042 / BCC 29191 / NBRC 104275)</name>
    <name type="common">Yeast</name>
    <name type="synonym">Candida kefyr</name>
    <dbReference type="NCBI Taxonomy" id="1003335"/>
    <lineage>
        <taxon>Eukaryota</taxon>
        <taxon>Fungi</taxon>
        <taxon>Dikarya</taxon>
        <taxon>Ascomycota</taxon>
        <taxon>Saccharomycotina</taxon>
        <taxon>Saccharomycetes</taxon>
        <taxon>Saccharomycetales</taxon>
        <taxon>Saccharomycetaceae</taxon>
        <taxon>Kluyveromyces</taxon>
    </lineage>
</organism>
<dbReference type="GO" id="GO:0016020">
    <property type="term" value="C:membrane"/>
    <property type="evidence" value="ECO:0007669"/>
    <property type="project" value="UniProtKB-SubCell"/>
</dbReference>
<evidence type="ECO:0000313" key="10">
    <source>
        <dbReference type="EMBL" id="BAO41851.1"/>
    </source>
</evidence>
<keyword evidence="5 8" id="KW-1133">Transmembrane helix</keyword>
<dbReference type="InterPro" id="IPR050360">
    <property type="entry name" value="MFS_Sugar_Transporters"/>
</dbReference>
<dbReference type="InterPro" id="IPR005828">
    <property type="entry name" value="MFS_sugar_transport-like"/>
</dbReference>
<feature type="transmembrane region" description="Helical" evidence="8">
    <location>
        <begin position="152"/>
        <end position="168"/>
    </location>
</feature>